<feature type="transmembrane region" description="Helical" evidence="4">
    <location>
        <begin position="142"/>
        <end position="162"/>
    </location>
</feature>
<name>A0A6B9ZAP4_9BACT</name>
<feature type="transmembrane region" description="Helical" evidence="4">
    <location>
        <begin position="339"/>
        <end position="360"/>
    </location>
</feature>
<evidence type="ECO:0000256" key="1">
    <source>
        <dbReference type="ARBA" id="ARBA00022692"/>
    </source>
</evidence>
<dbReference type="InterPro" id="IPR050327">
    <property type="entry name" value="Proton-linked_MCT"/>
</dbReference>
<sequence>MKHTVIPAEIVKSSYADLAAMGLAQILLWGGSYFLLSVLSAPVMQDTGWSHQMVYSALSLALLISGLVLPAIGRIIDRYDHNYVLQYAGVVMAAGLLLLGLAQHFVVYLLAWTIIGIAMAMGLYDALFASLGRKYGTGTGKVIVQVTLIASLAPSISWYLLSLLLEHFHWRTVCFIYAGMLLLTILPLYRSVFHQPAERREQPVVSLQQNVPQQTAPDGSLFYLLLISFTIGAVAATGIIIHLIDILADKKMAMTAVIRTAAFLGPSQAGVRILDLLLPSRSSLHTAVVAAMAILAGMLLLSTIPQVAVCGVIILGMGNGMRSILRGTLPLEIFGRDNYALIIARLGRLPLIAQALTPFITGWLIQQYSVQVFLYVFCALAFINIILCCIIIKQTNKNGIRV</sequence>
<feature type="transmembrane region" description="Helical" evidence="4">
    <location>
        <begin position="53"/>
        <end position="72"/>
    </location>
</feature>
<feature type="transmembrane region" description="Helical" evidence="4">
    <location>
        <begin position="108"/>
        <end position="130"/>
    </location>
</feature>
<feature type="domain" description="Major facilitator superfamily (MFS) profile" evidence="5">
    <location>
        <begin position="18"/>
        <end position="396"/>
    </location>
</feature>
<protein>
    <submittedName>
        <fullName evidence="6">MFS transporter</fullName>
    </submittedName>
</protein>
<dbReference type="Pfam" id="PF07690">
    <property type="entry name" value="MFS_1"/>
    <property type="match status" value="1"/>
</dbReference>
<evidence type="ECO:0000313" key="6">
    <source>
        <dbReference type="EMBL" id="QHS59166.1"/>
    </source>
</evidence>
<dbReference type="PROSITE" id="PS50850">
    <property type="entry name" value="MFS"/>
    <property type="match status" value="1"/>
</dbReference>
<evidence type="ECO:0000256" key="2">
    <source>
        <dbReference type="ARBA" id="ARBA00022989"/>
    </source>
</evidence>
<evidence type="ECO:0000256" key="3">
    <source>
        <dbReference type="ARBA" id="ARBA00023136"/>
    </source>
</evidence>
<evidence type="ECO:0000256" key="4">
    <source>
        <dbReference type="SAM" id="Phobius"/>
    </source>
</evidence>
<feature type="transmembrane region" description="Helical" evidence="4">
    <location>
        <begin position="168"/>
        <end position="189"/>
    </location>
</feature>
<keyword evidence="1 4" id="KW-0812">Transmembrane</keyword>
<dbReference type="InterPro" id="IPR011701">
    <property type="entry name" value="MFS"/>
</dbReference>
<feature type="transmembrane region" description="Helical" evidence="4">
    <location>
        <begin position="84"/>
        <end position="102"/>
    </location>
</feature>
<feature type="transmembrane region" description="Helical" evidence="4">
    <location>
        <begin position="221"/>
        <end position="244"/>
    </location>
</feature>
<feature type="transmembrane region" description="Helical" evidence="4">
    <location>
        <begin position="287"/>
        <end position="318"/>
    </location>
</feature>
<accession>A0A6B9ZAP4</accession>
<dbReference type="PANTHER" id="PTHR11360:SF308">
    <property type="entry name" value="BLL3089 PROTEIN"/>
    <property type="match status" value="1"/>
</dbReference>
<keyword evidence="3 4" id="KW-0472">Membrane</keyword>
<dbReference type="AlphaFoldDB" id="A0A6B9ZAP4"/>
<proteinExistence type="predicted"/>
<dbReference type="Gene3D" id="1.20.1250.20">
    <property type="entry name" value="MFS general substrate transporter like domains"/>
    <property type="match status" value="1"/>
</dbReference>
<keyword evidence="2 4" id="KW-1133">Transmembrane helix</keyword>
<dbReference type="InterPro" id="IPR020846">
    <property type="entry name" value="MFS_dom"/>
</dbReference>
<dbReference type="Proteomes" id="UP000476411">
    <property type="component" value="Chromosome"/>
</dbReference>
<dbReference type="RefSeq" id="WP_162330865.1">
    <property type="nucleotide sequence ID" value="NZ_CP048113.1"/>
</dbReference>
<evidence type="ECO:0000259" key="5">
    <source>
        <dbReference type="PROSITE" id="PS50850"/>
    </source>
</evidence>
<reference evidence="6 7" key="1">
    <citation type="submission" date="2020-01" db="EMBL/GenBank/DDBJ databases">
        <title>Complete genome sequence of Chitinophaga sp. H33E-04 isolated from quinoa roots.</title>
        <authorList>
            <person name="Weon H.-Y."/>
            <person name="Lee S.A."/>
        </authorList>
    </citation>
    <scope>NUCLEOTIDE SEQUENCE [LARGE SCALE GENOMIC DNA]</scope>
    <source>
        <strain evidence="6 7">H33E-04</strain>
    </source>
</reference>
<keyword evidence="7" id="KW-1185">Reference proteome</keyword>
<feature type="transmembrane region" description="Helical" evidence="4">
    <location>
        <begin position="20"/>
        <end position="41"/>
    </location>
</feature>
<evidence type="ECO:0000313" key="7">
    <source>
        <dbReference type="Proteomes" id="UP000476411"/>
    </source>
</evidence>
<organism evidence="6 7">
    <name type="scientific">Chitinophaga agri</name>
    <dbReference type="NCBI Taxonomy" id="2703787"/>
    <lineage>
        <taxon>Bacteria</taxon>
        <taxon>Pseudomonadati</taxon>
        <taxon>Bacteroidota</taxon>
        <taxon>Chitinophagia</taxon>
        <taxon>Chitinophagales</taxon>
        <taxon>Chitinophagaceae</taxon>
        <taxon>Chitinophaga</taxon>
    </lineage>
</organism>
<feature type="transmembrane region" description="Helical" evidence="4">
    <location>
        <begin position="372"/>
        <end position="392"/>
    </location>
</feature>
<dbReference type="GO" id="GO:0022857">
    <property type="term" value="F:transmembrane transporter activity"/>
    <property type="evidence" value="ECO:0007669"/>
    <property type="project" value="InterPro"/>
</dbReference>
<dbReference type="InterPro" id="IPR036259">
    <property type="entry name" value="MFS_trans_sf"/>
</dbReference>
<dbReference type="SUPFAM" id="SSF103473">
    <property type="entry name" value="MFS general substrate transporter"/>
    <property type="match status" value="1"/>
</dbReference>
<dbReference type="EMBL" id="CP048113">
    <property type="protein sequence ID" value="QHS59166.1"/>
    <property type="molecule type" value="Genomic_DNA"/>
</dbReference>
<dbReference type="PANTHER" id="PTHR11360">
    <property type="entry name" value="MONOCARBOXYLATE TRANSPORTER"/>
    <property type="match status" value="1"/>
</dbReference>
<dbReference type="KEGG" id="chih:GWR21_06060"/>
<gene>
    <name evidence="6" type="ORF">GWR21_06060</name>
</gene>